<dbReference type="Proteomes" id="UP000199302">
    <property type="component" value="Unassembled WGS sequence"/>
</dbReference>
<evidence type="ECO:0000313" key="2">
    <source>
        <dbReference type="EMBL" id="SFR08166.1"/>
    </source>
</evidence>
<evidence type="ECO:0000259" key="1">
    <source>
        <dbReference type="Pfam" id="PF13524"/>
    </source>
</evidence>
<protein>
    <recommendedName>
        <fullName evidence="1">Spore protein YkvP/CgeB glycosyl transferase-like domain-containing protein</fullName>
    </recommendedName>
</protein>
<name>A0A1I6DRV1_9RHOB</name>
<gene>
    <name evidence="2" type="ORF">SAMN04515673_10514</name>
</gene>
<dbReference type="AlphaFoldDB" id="A0A1I6DRV1"/>
<dbReference type="EMBL" id="FOYI01000005">
    <property type="protein sequence ID" value="SFR08166.1"/>
    <property type="molecule type" value="Genomic_DNA"/>
</dbReference>
<accession>A0A1I6DRV1</accession>
<dbReference type="STRING" id="871652.SAMN04515673_10514"/>
<proteinExistence type="predicted"/>
<organism evidence="2 3">
    <name type="scientific">Poseidonocella sedimentorum</name>
    <dbReference type="NCBI Taxonomy" id="871652"/>
    <lineage>
        <taxon>Bacteria</taxon>
        <taxon>Pseudomonadati</taxon>
        <taxon>Pseudomonadota</taxon>
        <taxon>Alphaproteobacteria</taxon>
        <taxon>Rhodobacterales</taxon>
        <taxon>Roseobacteraceae</taxon>
        <taxon>Poseidonocella</taxon>
    </lineage>
</organism>
<sequence>MLPCPPPEGGRAWGDYYFAQSLSEALNRIGVSTSLQFVTEREPASGIKGWIKRISFEPGVDLVIRGKAPFKRHWPRPIFIWLISQADKLTEKEISRARHIFVASPTYCAELQARGVSASLLLQCTDPTVFSPDKRRAELASDILFVGNRRKYAERNVVRELVEAELPIQVWGRGWSDLLPAAVFGGEHIPNHLLGGYYASANVVLNDHTDSMRKMGFLSNRAYDVLASGTSLVTERMDGVPAEFRDHIYLYDEGTAVDTVKRALRAPHRDRSDIAALVREHHSFDVRARVLREKIFGASVGSSKFGASTNTQSNTAKQAVRGGE</sequence>
<keyword evidence="3" id="KW-1185">Reference proteome</keyword>
<feature type="domain" description="Spore protein YkvP/CgeB glycosyl transferase-like" evidence="1">
    <location>
        <begin position="155"/>
        <end position="290"/>
    </location>
</feature>
<dbReference type="Pfam" id="PF13524">
    <property type="entry name" value="Glyco_trans_1_2"/>
    <property type="match status" value="1"/>
</dbReference>
<evidence type="ECO:0000313" key="3">
    <source>
        <dbReference type="Proteomes" id="UP000199302"/>
    </source>
</evidence>
<dbReference type="InterPro" id="IPR055259">
    <property type="entry name" value="YkvP/CgeB_Glyco_trans-like"/>
</dbReference>
<reference evidence="2 3" key="1">
    <citation type="submission" date="2016-10" db="EMBL/GenBank/DDBJ databases">
        <authorList>
            <person name="de Groot N.N."/>
        </authorList>
    </citation>
    <scope>NUCLEOTIDE SEQUENCE [LARGE SCALE GENOMIC DNA]</scope>
    <source>
        <strain evidence="3">KMM 9023,NRIC 0796,JCM 17311,KCTC 23692</strain>
    </source>
</reference>